<feature type="region of interest" description="Disordered" evidence="2">
    <location>
        <begin position="794"/>
        <end position="850"/>
    </location>
</feature>
<dbReference type="STRING" id="1797243.A2943_01230"/>
<evidence type="ECO:0008006" key="5">
    <source>
        <dbReference type="Google" id="ProtNLM"/>
    </source>
</evidence>
<evidence type="ECO:0000256" key="2">
    <source>
        <dbReference type="SAM" id="MobiDB-lite"/>
    </source>
</evidence>
<dbReference type="EMBL" id="MEWX01000025">
    <property type="protein sequence ID" value="OGC80365.1"/>
    <property type="molecule type" value="Genomic_DNA"/>
</dbReference>
<evidence type="ECO:0000313" key="3">
    <source>
        <dbReference type="EMBL" id="OGC80365.1"/>
    </source>
</evidence>
<feature type="compositionally biased region" description="Basic and acidic residues" evidence="2">
    <location>
        <begin position="675"/>
        <end position="692"/>
    </location>
</feature>
<gene>
    <name evidence="3" type="ORF">A2943_01230</name>
</gene>
<organism evidence="3 4">
    <name type="scientific">Candidatus Adlerbacteria bacterium RIFCSPLOWO2_01_FULL_51_16</name>
    <dbReference type="NCBI Taxonomy" id="1797243"/>
    <lineage>
        <taxon>Bacteria</taxon>
        <taxon>Candidatus Adleribacteriota</taxon>
    </lineage>
</organism>
<feature type="compositionally biased region" description="Polar residues" evidence="2">
    <location>
        <begin position="714"/>
        <end position="745"/>
    </location>
</feature>
<reference evidence="3 4" key="1">
    <citation type="journal article" date="2016" name="Nat. Commun.">
        <title>Thousands of microbial genomes shed light on interconnected biogeochemical processes in an aquifer system.</title>
        <authorList>
            <person name="Anantharaman K."/>
            <person name="Brown C.T."/>
            <person name="Hug L.A."/>
            <person name="Sharon I."/>
            <person name="Castelle C.J."/>
            <person name="Probst A.J."/>
            <person name="Thomas B.C."/>
            <person name="Singh A."/>
            <person name="Wilkins M.J."/>
            <person name="Karaoz U."/>
            <person name="Brodie E.L."/>
            <person name="Williams K.H."/>
            <person name="Hubbard S.S."/>
            <person name="Banfield J.F."/>
        </authorList>
    </citation>
    <scope>NUCLEOTIDE SEQUENCE [LARGE SCALE GENOMIC DNA]</scope>
</reference>
<dbReference type="AlphaFoldDB" id="A0A1F4XFC3"/>
<feature type="compositionally biased region" description="Polar residues" evidence="2">
    <location>
        <begin position="794"/>
        <end position="842"/>
    </location>
</feature>
<comment type="caution">
    <text evidence="3">The sequence shown here is derived from an EMBL/GenBank/DDBJ whole genome shotgun (WGS) entry which is preliminary data.</text>
</comment>
<protein>
    <recommendedName>
        <fullName evidence="5">TrbL/VirB6 plasmid conjugal transfer protein</fullName>
    </recommendedName>
</protein>
<feature type="region of interest" description="Disordered" evidence="2">
    <location>
        <begin position="675"/>
        <end position="752"/>
    </location>
</feature>
<accession>A0A1F4XFC3</accession>
<feature type="coiled-coil region" evidence="1">
    <location>
        <begin position="565"/>
        <end position="592"/>
    </location>
</feature>
<name>A0A1F4XFC3_9BACT</name>
<sequence>MLSVNKTIKTVLLASLFVLAILALQSFTAPVIVHAQATDGGGGPTASPTPQSTNPGSSAFSDFCTNATFTVCAAGIIYAIAVGFGAYIATICAVFLDYAVFLSLNSTSYGLKIVSEGWTIMRDLANMAFIFILVYVAFTVMFRAETTNTLKQLAAVVVLALLVNFSFLFTRMTIDVGNILAVQFYNAIRAGALVTSSPGLGPAATAGGSQSSNEVKDLTGPIMDAVRVQSLIGSENLDKLKGAQNSWTTFIALSVVFLVLGVMLALLGASFLFAGVKFILRIVGLWFVIIAAPLAFAARALPGNTTAMGFFNQWRSFLVSFTFYPAVYLFIFYIVVLFAKALSAQNLITAPGTLVGSAATTDPSAGSAGLVADISIRVAIICVLLFVAYVLADKIVQAGNQMTKNVFGWAGKTIGGGFRGGLWLGGRTLAPGVAFAGRNTLGRLAYGAVESGKAKEWESRRGLWGVLGKGTKRLSGATYDIRNAPGGGIARTALSGVDRVASLGGMPTSFGKADVGKGATKTFEKIVEQKGKRYEARGKALKATEEEAWTEQQRFTTQFEQEHGMGSYSTRINELQERINTARAAAEHWKNTAVLDPSQAARFKLLEDAERTTLKQTNTELKALAEAGKNVVEARAKQRIATLADNLDKRNRIPILNPSWGRVEGAARLRKMIGEKGAKEKAKEALDALKKEDEDDTPPPSGGGAAATAPSASLNTNAVASSSRGGPTVQKASVTSDLLKQQTTPVKFDEEQMRSLLRKESRRNIREIGQQISEVRTELHQVKKVQERLSNTEVQIPKTESPNPASTSTKLPGVTLTNGPAVGNDNNPLIRNTPAVNDNVPPTTDEKKAA</sequence>
<dbReference type="Proteomes" id="UP000176185">
    <property type="component" value="Unassembled WGS sequence"/>
</dbReference>
<proteinExistence type="predicted"/>
<keyword evidence="1" id="KW-0175">Coiled coil</keyword>
<evidence type="ECO:0000256" key="1">
    <source>
        <dbReference type="SAM" id="Coils"/>
    </source>
</evidence>
<evidence type="ECO:0000313" key="4">
    <source>
        <dbReference type="Proteomes" id="UP000176185"/>
    </source>
</evidence>